<name>A0A1L9SRX0_9EURO</name>
<evidence type="ECO:0000313" key="2">
    <source>
        <dbReference type="Proteomes" id="UP000184188"/>
    </source>
</evidence>
<dbReference type="AlphaFoldDB" id="A0A1L9SRX0"/>
<dbReference type="GeneID" id="34608487"/>
<dbReference type="EMBL" id="KV878337">
    <property type="protein sequence ID" value="OJJ49873.1"/>
    <property type="molecule type" value="Genomic_DNA"/>
</dbReference>
<dbReference type="RefSeq" id="XP_022584383.1">
    <property type="nucleotide sequence ID" value="XM_022722022.1"/>
</dbReference>
<dbReference type="OrthoDB" id="4232400at2759"/>
<dbReference type="Proteomes" id="UP000184188">
    <property type="component" value="Unassembled WGS sequence"/>
</dbReference>
<reference evidence="2" key="1">
    <citation type="journal article" date="2017" name="Genome Biol.">
        <title>Comparative genomics reveals high biological diversity and specific adaptations in the industrially and medically important fungal genus Aspergillus.</title>
        <authorList>
            <person name="de Vries R.P."/>
            <person name="Riley R."/>
            <person name="Wiebenga A."/>
            <person name="Aguilar-Osorio G."/>
            <person name="Amillis S."/>
            <person name="Uchima C.A."/>
            <person name="Anderluh G."/>
            <person name="Asadollahi M."/>
            <person name="Askin M."/>
            <person name="Barry K."/>
            <person name="Battaglia E."/>
            <person name="Bayram O."/>
            <person name="Benocci T."/>
            <person name="Braus-Stromeyer S.A."/>
            <person name="Caldana C."/>
            <person name="Canovas D."/>
            <person name="Cerqueira G.C."/>
            <person name="Chen F."/>
            <person name="Chen W."/>
            <person name="Choi C."/>
            <person name="Clum A."/>
            <person name="Dos Santos R.A."/>
            <person name="Damasio A.R."/>
            <person name="Diallinas G."/>
            <person name="Emri T."/>
            <person name="Fekete E."/>
            <person name="Flipphi M."/>
            <person name="Freyberg S."/>
            <person name="Gallo A."/>
            <person name="Gournas C."/>
            <person name="Habgood R."/>
            <person name="Hainaut M."/>
            <person name="Harispe M.L."/>
            <person name="Henrissat B."/>
            <person name="Hilden K.S."/>
            <person name="Hope R."/>
            <person name="Hossain A."/>
            <person name="Karabika E."/>
            <person name="Karaffa L."/>
            <person name="Karanyi Z."/>
            <person name="Krasevec N."/>
            <person name="Kuo A."/>
            <person name="Kusch H."/>
            <person name="LaButti K."/>
            <person name="Lagendijk E.L."/>
            <person name="Lapidus A."/>
            <person name="Levasseur A."/>
            <person name="Lindquist E."/>
            <person name="Lipzen A."/>
            <person name="Logrieco A.F."/>
            <person name="MacCabe A."/>
            <person name="Maekelae M.R."/>
            <person name="Malavazi I."/>
            <person name="Melin P."/>
            <person name="Meyer V."/>
            <person name="Mielnichuk N."/>
            <person name="Miskei M."/>
            <person name="Molnar A.P."/>
            <person name="Mule G."/>
            <person name="Ngan C.Y."/>
            <person name="Orejas M."/>
            <person name="Orosz E."/>
            <person name="Ouedraogo J.P."/>
            <person name="Overkamp K.M."/>
            <person name="Park H.-S."/>
            <person name="Perrone G."/>
            <person name="Piumi F."/>
            <person name="Punt P.J."/>
            <person name="Ram A.F."/>
            <person name="Ramon A."/>
            <person name="Rauscher S."/>
            <person name="Record E."/>
            <person name="Riano-Pachon D.M."/>
            <person name="Robert V."/>
            <person name="Roehrig J."/>
            <person name="Ruller R."/>
            <person name="Salamov A."/>
            <person name="Salih N.S."/>
            <person name="Samson R.A."/>
            <person name="Sandor E."/>
            <person name="Sanguinetti M."/>
            <person name="Schuetze T."/>
            <person name="Sepcic K."/>
            <person name="Shelest E."/>
            <person name="Sherlock G."/>
            <person name="Sophianopoulou V."/>
            <person name="Squina F.M."/>
            <person name="Sun H."/>
            <person name="Susca A."/>
            <person name="Todd R.B."/>
            <person name="Tsang A."/>
            <person name="Unkles S.E."/>
            <person name="van de Wiele N."/>
            <person name="van Rossen-Uffink D."/>
            <person name="Oliveira J.V."/>
            <person name="Vesth T.C."/>
            <person name="Visser J."/>
            <person name="Yu J.-H."/>
            <person name="Zhou M."/>
            <person name="Andersen M.R."/>
            <person name="Archer D.B."/>
            <person name="Baker S.E."/>
            <person name="Benoit I."/>
            <person name="Brakhage A.A."/>
            <person name="Braus G.H."/>
            <person name="Fischer R."/>
            <person name="Frisvad J.C."/>
            <person name="Goldman G.H."/>
            <person name="Houbraken J."/>
            <person name="Oakley B."/>
            <person name="Pocsi I."/>
            <person name="Scazzocchio C."/>
            <person name="Seiboth B."/>
            <person name="vanKuyk P.A."/>
            <person name="Wortman J."/>
            <person name="Dyer P.S."/>
            <person name="Grigoriev I.V."/>
        </authorList>
    </citation>
    <scope>NUCLEOTIDE SEQUENCE [LARGE SCALE GENOMIC DNA]</scope>
    <source>
        <strain evidence="2">CBS 506.65</strain>
    </source>
</reference>
<proteinExistence type="predicted"/>
<organism evidence="1 2">
    <name type="scientific">Penicilliopsis zonata CBS 506.65</name>
    <dbReference type="NCBI Taxonomy" id="1073090"/>
    <lineage>
        <taxon>Eukaryota</taxon>
        <taxon>Fungi</taxon>
        <taxon>Dikarya</taxon>
        <taxon>Ascomycota</taxon>
        <taxon>Pezizomycotina</taxon>
        <taxon>Eurotiomycetes</taxon>
        <taxon>Eurotiomycetidae</taxon>
        <taxon>Eurotiales</taxon>
        <taxon>Aspergillaceae</taxon>
        <taxon>Penicilliopsis</taxon>
    </lineage>
</organism>
<keyword evidence="2" id="KW-1185">Reference proteome</keyword>
<protein>
    <submittedName>
        <fullName evidence="1">Uncharacterized protein</fullName>
    </submittedName>
</protein>
<accession>A0A1L9SRX0</accession>
<sequence>MAVPTDIQPKDKTNAEFLRDSGFESMDQFMIAYGLKPHDAEECEEARLIFEDIKDGAQVAWEREHGIGADEEGIIQACLEASQRIRWDEFVFEEERRDEIEEPRGRWREEIDGDVGVEIVGGSSQMIWEDDTDEEVLSDGFY</sequence>
<evidence type="ECO:0000313" key="1">
    <source>
        <dbReference type="EMBL" id="OJJ49873.1"/>
    </source>
</evidence>
<dbReference type="VEuPathDB" id="FungiDB:ASPZODRAFT_128428"/>
<gene>
    <name evidence="1" type="ORF">ASPZODRAFT_128428</name>
</gene>